<evidence type="ECO:0000256" key="1">
    <source>
        <dbReference type="ARBA" id="ARBA00004123"/>
    </source>
</evidence>
<comment type="subcellular location">
    <subcellularLocation>
        <location evidence="1">Nucleus</location>
    </subcellularLocation>
</comment>
<dbReference type="GeneID" id="90076774"/>
<dbReference type="PRINTS" id="PR00320">
    <property type="entry name" value="GPROTEINBRPT"/>
</dbReference>
<organism evidence="8 9">
    <name type="scientific">Saccharomycopsis crataegensis</name>
    <dbReference type="NCBI Taxonomy" id="43959"/>
    <lineage>
        <taxon>Eukaryota</taxon>
        <taxon>Fungi</taxon>
        <taxon>Dikarya</taxon>
        <taxon>Ascomycota</taxon>
        <taxon>Saccharomycotina</taxon>
        <taxon>Saccharomycetes</taxon>
        <taxon>Saccharomycopsidaceae</taxon>
        <taxon>Saccharomycopsis</taxon>
    </lineage>
</organism>
<evidence type="ECO:0000313" key="8">
    <source>
        <dbReference type="EMBL" id="GMM38786.1"/>
    </source>
</evidence>
<keyword evidence="4" id="KW-0156">Chromatin regulator</keyword>
<accession>A0AAV5QVP9</accession>
<evidence type="ECO:0000256" key="2">
    <source>
        <dbReference type="ARBA" id="ARBA00022574"/>
    </source>
</evidence>
<dbReference type="Proteomes" id="UP001360560">
    <property type="component" value="Unassembled WGS sequence"/>
</dbReference>
<keyword evidence="5" id="KW-0539">Nucleus</keyword>
<evidence type="ECO:0000259" key="7">
    <source>
        <dbReference type="Pfam" id="PF12265"/>
    </source>
</evidence>
<proteinExistence type="predicted"/>
<dbReference type="SUPFAM" id="SSF50978">
    <property type="entry name" value="WD40 repeat-like"/>
    <property type="match status" value="1"/>
</dbReference>
<dbReference type="InterPro" id="IPR020472">
    <property type="entry name" value="WD40_PAC1"/>
</dbReference>
<dbReference type="GO" id="GO:0005634">
    <property type="term" value="C:nucleus"/>
    <property type="evidence" value="ECO:0007669"/>
    <property type="project" value="UniProtKB-SubCell"/>
</dbReference>
<dbReference type="InterPro" id="IPR050459">
    <property type="entry name" value="WD_repeat_RBAP46/RBAP48/MSI1"/>
</dbReference>
<reference evidence="8 9" key="1">
    <citation type="journal article" date="2023" name="Elife">
        <title>Identification of key yeast species and microbe-microbe interactions impacting larval growth of Drosophila in the wild.</title>
        <authorList>
            <person name="Mure A."/>
            <person name="Sugiura Y."/>
            <person name="Maeda R."/>
            <person name="Honda K."/>
            <person name="Sakurai N."/>
            <person name="Takahashi Y."/>
            <person name="Watada M."/>
            <person name="Katoh T."/>
            <person name="Gotoh A."/>
            <person name="Gotoh Y."/>
            <person name="Taniguchi I."/>
            <person name="Nakamura K."/>
            <person name="Hayashi T."/>
            <person name="Katayama T."/>
            <person name="Uemura T."/>
            <person name="Hattori Y."/>
        </authorList>
    </citation>
    <scope>NUCLEOTIDE SEQUENCE [LARGE SCALE GENOMIC DNA]</scope>
    <source>
        <strain evidence="8 9">SC-9</strain>
    </source>
</reference>
<protein>
    <submittedName>
        <fullName evidence="8">Hat2 protein</fullName>
    </submittedName>
</protein>
<dbReference type="InterPro" id="IPR015943">
    <property type="entry name" value="WD40/YVTN_repeat-like_dom_sf"/>
</dbReference>
<keyword evidence="2 6" id="KW-0853">WD repeat</keyword>
<feature type="repeat" description="WD" evidence="6">
    <location>
        <begin position="268"/>
        <end position="304"/>
    </location>
</feature>
<feature type="repeat" description="WD" evidence="6">
    <location>
        <begin position="164"/>
        <end position="199"/>
    </location>
</feature>
<dbReference type="Gene3D" id="2.130.10.10">
    <property type="entry name" value="YVTN repeat-like/Quinoprotein amine dehydrogenase"/>
    <property type="match status" value="1"/>
</dbReference>
<evidence type="ECO:0000256" key="3">
    <source>
        <dbReference type="ARBA" id="ARBA00022737"/>
    </source>
</evidence>
<evidence type="ECO:0000256" key="5">
    <source>
        <dbReference type="ARBA" id="ARBA00023242"/>
    </source>
</evidence>
<dbReference type="PROSITE" id="PS00678">
    <property type="entry name" value="WD_REPEATS_1"/>
    <property type="match status" value="2"/>
</dbReference>
<name>A0AAV5QVP9_9ASCO</name>
<gene>
    <name evidence="8" type="ORF">DASC09_061250</name>
</gene>
<comment type="caution">
    <text evidence="8">The sequence shown here is derived from an EMBL/GenBank/DDBJ whole genome shotgun (WGS) entry which is preliminary data.</text>
</comment>
<dbReference type="Pfam" id="PF12265">
    <property type="entry name" value="CAF1C_H4-bd"/>
    <property type="match status" value="1"/>
</dbReference>
<keyword evidence="3" id="KW-0677">Repeat</keyword>
<dbReference type="Pfam" id="PF00400">
    <property type="entry name" value="WD40"/>
    <property type="match status" value="5"/>
</dbReference>
<dbReference type="InterPro" id="IPR019775">
    <property type="entry name" value="WD40_repeat_CS"/>
</dbReference>
<keyword evidence="9" id="KW-1185">Reference proteome</keyword>
<dbReference type="RefSeq" id="XP_064855781.1">
    <property type="nucleotide sequence ID" value="XM_064999709.1"/>
</dbReference>
<dbReference type="AlphaFoldDB" id="A0AAV5QVP9"/>
<feature type="domain" description="Histone-binding protein RBBP4-like N-terminal" evidence="7">
    <location>
        <begin position="19"/>
        <end position="86"/>
    </location>
</feature>
<feature type="repeat" description="WD" evidence="6">
    <location>
        <begin position="312"/>
        <end position="354"/>
    </location>
</feature>
<dbReference type="SMART" id="SM00320">
    <property type="entry name" value="WD40"/>
    <property type="match status" value="6"/>
</dbReference>
<feature type="repeat" description="WD" evidence="6">
    <location>
        <begin position="369"/>
        <end position="404"/>
    </location>
</feature>
<dbReference type="InterPro" id="IPR001680">
    <property type="entry name" value="WD40_rpt"/>
</dbReference>
<evidence type="ECO:0000313" key="9">
    <source>
        <dbReference type="Proteomes" id="UP001360560"/>
    </source>
</evidence>
<dbReference type="GO" id="GO:0006325">
    <property type="term" value="P:chromatin organization"/>
    <property type="evidence" value="ECO:0007669"/>
    <property type="project" value="UniProtKB-KW"/>
</dbReference>
<evidence type="ECO:0000256" key="4">
    <source>
        <dbReference type="ARBA" id="ARBA00022853"/>
    </source>
</evidence>
<dbReference type="InterPro" id="IPR036322">
    <property type="entry name" value="WD40_repeat_dom_sf"/>
</dbReference>
<dbReference type="PROSITE" id="PS50294">
    <property type="entry name" value="WD_REPEATS_REGION"/>
    <property type="match status" value="1"/>
</dbReference>
<dbReference type="EMBL" id="BTFZ01000020">
    <property type="protein sequence ID" value="GMM38786.1"/>
    <property type="molecule type" value="Genomic_DNA"/>
</dbReference>
<dbReference type="PROSITE" id="PS50082">
    <property type="entry name" value="WD_REPEATS_2"/>
    <property type="match status" value="4"/>
</dbReference>
<sequence>MSENSANGEEQNEVLSVEQEYELWKKNCHFMYDFVYESHINWPSLSIQWLPDLQLSNDAVNANLILGTNTSGADTENVKLMSTNLPYYLMNNEDTGDATDKSNIKTATKIKIKKKFKHFNTEVNRTRYMPQNQNIIASISGEGTAYVFYNDVNKKGNRSPILSLKHHKDNGFGLDWSPFVEGQLLTAADDKEICLWDINYKAVQTKFDESEIKMDSIKPLHVVSSHKDIVNDVKWHKFDQNLFGSVSDDKSLMIFDTRDLSKPAMVKENIHSDSVNSLAFSTFSRNLLATGSSDSSIGLFDLRNLNLRLHSMMGHSESITSLEWSPHTDGFLASGSEDRRVIIWDISKIGEEQSQDDADDGAPELFMMHAGHTSMVTDLSWHPNEKMKWLLSSVSDNNVIQLWKPTKNLTDPVDGWDNNDVELKDLE</sequence>
<dbReference type="PANTHER" id="PTHR22850">
    <property type="entry name" value="WD40 REPEAT FAMILY"/>
    <property type="match status" value="1"/>
</dbReference>
<dbReference type="InterPro" id="IPR022052">
    <property type="entry name" value="Histone-bd_RBBP4-like_N"/>
</dbReference>
<evidence type="ECO:0000256" key="6">
    <source>
        <dbReference type="PROSITE-ProRule" id="PRU00221"/>
    </source>
</evidence>